<feature type="region of interest" description="Disordered" evidence="1">
    <location>
        <begin position="193"/>
        <end position="216"/>
    </location>
</feature>
<proteinExistence type="predicted"/>
<keyword evidence="3" id="KW-1185">Reference proteome</keyword>
<reference evidence="2" key="1">
    <citation type="submission" date="2023-07" db="EMBL/GenBank/DDBJ databases">
        <title>Chromosome-level Genome Assembly of Striped Snakehead (Channa striata).</title>
        <authorList>
            <person name="Liu H."/>
        </authorList>
    </citation>
    <scope>NUCLEOTIDE SEQUENCE</scope>
    <source>
        <strain evidence="2">Gz</strain>
        <tissue evidence="2">Muscle</tissue>
    </source>
</reference>
<name>A0AA88LIK4_CHASR</name>
<feature type="region of interest" description="Disordered" evidence="1">
    <location>
        <begin position="592"/>
        <end position="615"/>
    </location>
</feature>
<evidence type="ECO:0000313" key="2">
    <source>
        <dbReference type="EMBL" id="KAK2812517.1"/>
    </source>
</evidence>
<sequence length="823" mass="90118">MFCKTRRVLLSHAVGQVHVDLFLCEILAARVQVRRDLVRLEHPHRVQRVPVQRPAQKATGFLGLARTLSIEGCSLAPRSCTAWGNVFAESGPIAELARLGSGGAQDSSVASGTFGIWVRWPCSRRNRRGGVAGRSLLVRPLLGVTNAPRRRASSRGSTLPLLCVPALRRLASSGTRSTLKFRRLIEMIDPAKRVAEGRGGSGQEEQDAEQEGERGREAIVEKSASRPLISECHASSSLYIYLRCVKSPRELFAVENKNRTEANHPNASSGPSSDGGDADQGRSLFCIKDQSVSVWSRVVLNATSMTLVDYARQQRVSGPTALDPSLFVPIFCKCYGTRPTEALAASERSARSSSACARVRARAGRDLPREGHFESGWAFACHPKGVFLHEARSGVLLRAQQVHRQDIPVLLRVLRQHGVKRLLGSLAQVGTTPARGGVQRSRSREARLLLRRDGRRGQPRRCREDAAMTLLAKQAEEIRALKDALKAVKVQNGVLKQRLSSPEDPDAMFTARGARDFTERTGLRNKLCAGETKAPSAAVAGGHTNATVSADEASGAGAAMDPGGEQQPRPLSGYELEELRRLLPPRFAVDERAQQHTNGQRRDRPEQPRPLVARGAEHVPYYYSYGDGRSPAGTFEKTAHRDTLTEEQKRDIALAYNKRESEKEEASRKKREEMIAMIKTSVGDMIKTGIRDAMLERGYGDAVERDEQGDGVSRRSPEPTRNCGTWRETPRTTDAGVPGSPTVPASPPASRDGDASVDVPSLLKELKELRAVGQETGGRQTKGRVGGNRLAHGHRRRREALRKRRPFRLPSPTPESAPACPTT</sequence>
<feature type="region of interest" description="Disordered" evidence="1">
    <location>
        <begin position="259"/>
        <end position="280"/>
    </location>
</feature>
<comment type="caution">
    <text evidence="2">The sequence shown here is derived from an EMBL/GenBank/DDBJ whole genome shotgun (WGS) entry which is preliminary data.</text>
</comment>
<dbReference type="Proteomes" id="UP001187415">
    <property type="component" value="Unassembled WGS sequence"/>
</dbReference>
<accession>A0AA88LIK4</accession>
<gene>
    <name evidence="2" type="ORF">Q5P01_000017</name>
</gene>
<protein>
    <submittedName>
        <fullName evidence="2">Uncharacterized protein</fullName>
    </submittedName>
</protein>
<feature type="compositionally biased region" description="Basic and acidic residues" evidence="1">
    <location>
        <begin position="699"/>
        <end position="718"/>
    </location>
</feature>
<dbReference type="EMBL" id="JAUPFM010000127">
    <property type="protein sequence ID" value="KAK2812517.1"/>
    <property type="molecule type" value="Genomic_DNA"/>
</dbReference>
<organism evidence="2 3">
    <name type="scientific">Channa striata</name>
    <name type="common">Snakehead murrel</name>
    <name type="synonym">Ophicephalus striatus</name>
    <dbReference type="NCBI Taxonomy" id="64152"/>
    <lineage>
        <taxon>Eukaryota</taxon>
        <taxon>Metazoa</taxon>
        <taxon>Chordata</taxon>
        <taxon>Craniata</taxon>
        <taxon>Vertebrata</taxon>
        <taxon>Euteleostomi</taxon>
        <taxon>Actinopterygii</taxon>
        <taxon>Neopterygii</taxon>
        <taxon>Teleostei</taxon>
        <taxon>Neoteleostei</taxon>
        <taxon>Acanthomorphata</taxon>
        <taxon>Anabantaria</taxon>
        <taxon>Anabantiformes</taxon>
        <taxon>Channoidei</taxon>
        <taxon>Channidae</taxon>
        <taxon>Channa</taxon>
    </lineage>
</organism>
<dbReference type="AlphaFoldDB" id="A0AA88LIK4"/>
<evidence type="ECO:0000313" key="3">
    <source>
        <dbReference type="Proteomes" id="UP001187415"/>
    </source>
</evidence>
<feature type="compositionally biased region" description="Basic residues" evidence="1">
    <location>
        <begin position="791"/>
        <end position="807"/>
    </location>
</feature>
<feature type="compositionally biased region" description="Basic and acidic residues" evidence="1">
    <location>
        <begin position="592"/>
        <end position="607"/>
    </location>
</feature>
<evidence type="ECO:0000256" key="1">
    <source>
        <dbReference type="SAM" id="MobiDB-lite"/>
    </source>
</evidence>
<feature type="region of interest" description="Disordered" evidence="1">
    <location>
        <begin position="699"/>
        <end position="823"/>
    </location>
</feature>